<reference evidence="2" key="2">
    <citation type="submission" date="2023-06" db="EMBL/GenBank/DDBJ databases">
        <authorList>
            <consortium name="Lawrence Berkeley National Laboratory"/>
            <person name="Haridas S."/>
            <person name="Hensen N."/>
            <person name="Bonometti L."/>
            <person name="Westerberg I."/>
            <person name="Brannstrom I.O."/>
            <person name="Guillou S."/>
            <person name="Cros-Aarteil S."/>
            <person name="Calhoun S."/>
            <person name="Kuo A."/>
            <person name="Mondo S."/>
            <person name="Pangilinan J."/>
            <person name="Riley R."/>
            <person name="Labutti K."/>
            <person name="Andreopoulos B."/>
            <person name="Lipzen A."/>
            <person name="Chen C."/>
            <person name="Yanf M."/>
            <person name="Daum C."/>
            <person name="Ng V."/>
            <person name="Clum A."/>
            <person name="Steindorff A."/>
            <person name="Ohm R."/>
            <person name="Martin F."/>
            <person name="Silar P."/>
            <person name="Natvig D."/>
            <person name="Lalanne C."/>
            <person name="Gautier V."/>
            <person name="Ament-Velasquez S.L."/>
            <person name="Kruys A."/>
            <person name="Hutchinson M.I."/>
            <person name="Powell A.J."/>
            <person name="Barry K."/>
            <person name="Miller A.N."/>
            <person name="Grigoriev I.V."/>
            <person name="Debuchy R."/>
            <person name="Gladieux P."/>
            <person name="Thoren M.H."/>
            <person name="Johannesson H."/>
        </authorList>
    </citation>
    <scope>NUCLEOTIDE SEQUENCE</scope>
    <source>
        <strain evidence="2">CBS 168.71</strain>
    </source>
</reference>
<organism evidence="2 3">
    <name type="scientific">Chaetomium fimeti</name>
    <dbReference type="NCBI Taxonomy" id="1854472"/>
    <lineage>
        <taxon>Eukaryota</taxon>
        <taxon>Fungi</taxon>
        <taxon>Dikarya</taxon>
        <taxon>Ascomycota</taxon>
        <taxon>Pezizomycotina</taxon>
        <taxon>Sordariomycetes</taxon>
        <taxon>Sordariomycetidae</taxon>
        <taxon>Sordariales</taxon>
        <taxon>Chaetomiaceae</taxon>
        <taxon>Chaetomium</taxon>
    </lineage>
</organism>
<gene>
    <name evidence="2" type="ORF">B0H64DRAFT_137608</name>
</gene>
<accession>A0AAE0HK75</accession>
<sequence length="326" mass="36543">MLENTSPKADPQGGTASRLAMLAELATAVANATEYHNTLSPQRLTHSTTPRSLPKGPEPLRAAGLTPLPLPLPPAPSTPYPWTWRCHGCDSEYPLAVTRRCLYCSHRFCTAPQTNARIKRGVPGERDSCDAEFDYYGWAAWGAYRRSVAASRILRNGVITAVDSSCEQTKGSLKRKRGCDIGATDHDTFAKFELTTDDYRQYESDTRRSVWRPLSRLAQQGAHRRKEKMYVSGQYSCWLHCDYPTECVRSLYRAWAEGRARSSGGDHSFDGRSDEKQESSRRQRGKASRAEEGGSNKKRKKDVAHPEPSHGTRRGSMLRESMEGDR</sequence>
<reference evidence="2" key="1">
    <citation type="journal article" date="2023" name="Mol. Phylogenet. Evol.">
        <title>Genome-scale phylogeny and comparative genomics of the fungal order Sordariales.</title>
        <authorList>
            <person name="Hensen N."/>
            <person name="Bonometti L."/>
            <person name="Westerberg I."/>
            <person name="Brannstrom I.O."/>
            <person name="Guillou S."/>
            <person name="Cros-Aarteil S."/>
            <person name="Calhoun S."/>
            <person name="Haridas S."/>
            <person name="Kuo A."/>
            <person name="Mondo S."/>
            <person name="Pangilinan J."/>
            <person name="Riley R."/>
            <person name="LaButti K."/>
            <person name="Andreopoulos B."/>
            <person name="Lipzen A."/>
            <person name="Chen C."/>
            <person name="Yan M."/>
            <person name="Daum C."/>
            <person name="Ng V."/>
            <person name="Clum A."/>
            <person name="Steindorff A."/>
            <person name="Ohm R.A."/>
            <person name="Martin F."/>
            <person name="Silar P."/>
            <person name="Natvig D.O."/>
            <person name="Lalanne C."/>
            <person name="Gautier V."/>
            <person name="Ament-Velasquez S.L."/>
            <person name="Kruys A."/>
            <person name="Hutchinson M.I."/>
            <person name="Powell A.J."/>
            <person name="Barry K."/>
            <person name="Miller A.N."/>
            <person name="Grigoriev I.V."/>
            <person name="Debuchy R."/>
            <person name="Gladieux P."/>
            <person name="Hiltunen Thoren M."/>
            <person name="Johannesson H."/>
        </authorList>
    </citation>
    <scope>NUCLEOTIDE SEQUENCE</scope>
    <source>
        <strain evidence="2">CBS 168.71</strain>
    </source>
</reference>
<dbReference type="EMBL" id="JAUEPN010000003">
    <property type="protein sequence ID" value="KAK3298089.1"/>
    <property type="molecule type" value="Genomic_DNA"/>
</dbReference>
<feature type="compositionally biased region" description="Polar residues" evidence="1">
    <location>
        <begin position="37"/>
        <end position="51"/>
    </location>
</feature>
<dbReference type="RefSeq" id="XP_062661603.1">
    <property type="nucleotide sequence ID" value="XM_062798236.1"/>
</dbReference>
<keyword evidence="3" id="KW-1185">Reference proteome</keyword>
<dbReference type="AlphaFoldDB" id="A0AAE0HK75"/>
<feature type="region of interest" description="Disordered" evidence="1">
    <location>
        <begin position="260"/>
        <end position="326"/>
    </location>
</feature>
<feature type="compositionally biased region" description="Basic and acidic residues" evidence="1">
    <location>
        <begin position="267"/>
        <end position="281"/>
    </location>
</feature>
<name>A0AAE0HK75_9PEZI</name>
<evidence type="ECO:0000256" key="1">
    <source>
        <dbReference type="SAM" id="MobiDB-lite"/>
    </source>
</evidence>
<protein>
    <submittedName>
        <fullName evidence="2">Uncharacterized protein</fullName>
    </submittedName>
</protein>
<dbReference type="GeneID" id="87835184"/>
<evidence type="ECO:0000313" key="2">
    <source>
        <dbReference type="EMBL" id="KAK3298089.1"/>
    </source>
</evidence>
<feature type="region of interest" description="Disordered" evidence="1">
    <location>
        <begin position="37"/>
        <end position="64"/>
    </location>
</feature>
<dbReference type="Proteomes" id="UP001278766">
    <property type="component" value="Unassembled WGS sequence"/>
</dbReference>
<proteinExistence type="predicted"/>
<comment type="caution">
    <text evidence="2">The sequence shown here is derived from an EMBL/GenBank/DDBJ whole genome shotgun (WGS) entry which is preliminary data.</text>
</comment>
<evidence type="ECO:0000313" key="3">
    <source>
        <dbReference type="Proteomes" id="UP001278766"/>
    </source>
</evidence>